<feature type="transmembrane region" description="Helical" evidence="8">
    <location>
        <begin position="5"/>
        <end position="22"/>
    </location>
</feature>
<dbReference type="eggNOG" id="COG2962">
    <property type="taxonomic scope" value="Bacteria"/>
</dbReference>
<organism evidence="10 11">
    <name type="scientific">Acinetobacter soli</name>
    <dbReference type="NCBI Taxonomy" id="487316"/>
    <lineage>
        <taxon>Bacteria</taxon>
        <taxon>Pseudomonadati</taxon>
        <taxon>Pseudomonadota</taxon>
        <taxon>Gammaproteobacteria</taxon>
        <taxon>Moraxellales</taxon>
        <taxon>Moraxellaceae</taxon>
        <taxon>Acinetobacter</taxon>
    </lineage>
</organism>
<feature type="transmembrane region" description="Helical" evidence="8">
    <location>
        <begin position="34"/>
        <end position="58"/>
    </location>
</feature>
<proteinExistence type="inferred from homology"/>
<keyword evidence="5 8" id="KW-0812">Transmembrane</keyword>
<accession>A0A1P8EF24</accession>
<feature type="transmembrane region" description="Helical" evidence="8">
    <location>
        <begin position="149"/>
        <end position="166"/>
    </location>
</feature>
<evidence type="ECO:0000256" key="8">
    <source>
        <dbReference type="SAM" id="Phobius"/>
    </source>
</evidence>
<evidence type="ECO:0000313" key="10">
    <source>
        <dbReference type="EMBL" id="APV34798.1"/>
    </source>
</evidence>
<dbReference type="EMBL" id="CP016896">
    <property type="protein sequence ID" value="APV34798.1"/>
    <property type="molecule type" value="Genomic_DNA"/>
</dbReference>
<feature type="transmembrane region" description="Helical" evidence="8">
    <location>
        <begin position="102"/>
        <end position="120"/>
    </location>
</feature>
<evidence type="ECO:0000256" key="5">
    <source>
        <dbReference type="ARBA" id="ARBA00022692"/>
    </source>
</evidence>
<evidence type="ECO:0000256" key="7">
    <source>
        <dbReference type="ARBA" id="ARBA00023136"/>
    </source>
</evidence>
<evidence type="ECO:0000256" key="2">
    <source>
        <dbReference type="ARBA" id="ARBA00007362"/>
    </source>
</evidence>
<keyword evidence="3" id="KW-0813">Transport</keyword>
<feature type="domain" description="EamA" evidence="9">
    <location>
        <begin position="4"/>
        <end position="140"/>
    </location>
</feature>
<dbReference type="RefSeq" id="WP_076032053.1">
    <property type="nucleotide sequence ID" value="NZ_CP016896.1"/>
</dbReference>
<evidence type="ECO:0000256" key="1">
    <source>
        <dbReference type="ARBA" id="ARBA00004651"/>
    </source>
</evidence>
<feature type="transmembrane region" description="Helical" evidence="8">
    <location>
        <begin position="70"/>
        <end position="90"/>
    </location>
</feature>
<feature type="transmembrane region" description="Helical" evidence="8">
    <location>
        <begin position="127"/>
        <end position="143"/>
    </location>
</feature>
<evidence type="ECO:0000256" key="4">
    <source>
        <dbReference type="ARBA" id="ARBA00022475"/>
    </source>
</evidence>
<dbReference type="InterPro" id="IPR004626">
    <property type="entry name" value="RarD"/>
</dbReference>
<comment type="subcellular location">
    <subcellularLocation>
        <location evidence="1">Cell membrane</location>
        <topology evidence="1">Multi-pass membrane protein</topology>
    </subcellularLocation>
</comment>
<protein>
    <submittedName>
        <fullName evidence="10">Permease</fullName>
    </submittedName>
</protein>
<feature type="transmembrane region" description="Helical" evidence="8">
    <location>
        <begin position="268"/>
        <end position="287"/>
    </location>
</feature>
<keyword evidence="6 8" id="KW-1133">Transmembrane helix</keyword>
<dbReference type="KEGG" id="asol:BEN76_01695"/>
<feature type="transmembrane region" description="Helical" evidence="8">
    <location>
        <begin position="208"/>
        <end position="229"/>
    </location>
</feature>
<dbReference type="STRING" id="487316.BEN76_01695"/>
<gene>
    <name evidence="10" type="ORF">BEN76_01695</name>
</gene>
<dbReference type="Proteomes" id="UP000185674">
    <property type="component" value="Chromosome"/>
</dbReference>
<reference evidence="10 11" key="1">
    <citation type="submission" date="2016-08" db="EMBL/GenBank/DDBJ databases">
        <title>Complete genome sequence of Acinetobacter baylyi strain GFJ2.</title>
        <authorList>
            <person name="Tabata M."/>
            <person name="Kuboki S."/>
            <person name="Gibu N."/>
            <person name="Kinouchi Y."/>
            <person name="Vangnai A."/>
            <person name="Kasai D."/>
            <person name="Fukuda M."/>
        </authorList>
    </citation>
    <scope>NUCLEOTIDE SEQUENCE [LARGE SCALE GENOMIC DNA]</scope>
    <source>
        <strain evidence="10 11">GFJ2</strain>
    </source>
</reference>
<sequence length="310" mass="35356">MLQGIALSVLASVTFGVLYFYSQLLTGINAEQTFGWRMISTLPFLTLFMWLIGDLHFIKQIYEKIKLQPVFLLYLLLSSLLVSIQLWLFMWGPMNGRGLQVSLGYFLLPLVLVLVGSLFYKEKLSKFQQAAVALAILGVAHEIWQQGTIAWETLLVAFGYAAYFFLRRKLKTDHLGGFWWDIVLSLPVAFYYVSYLGTVPDGWSVLNLLLVVTGLGLFSAIGLGSYILASRFLPMVLFGLLSYLEPILLALASLMIGETINPEDWWTYIPIWVAVLLLVVEGALHLWRQQRNTRMLKRNVAQYKKRQDEN</sequence>
<evidence type="ECO:0000256" key="3">
    <source>
        <dbReference type="ARBA" id="ARBA00022448"/>
    </source>
</evidence>
<dbReference type="SUPFAM" id="SSF103481">
    <property type="entry name" value="Multidrug resistance efflux transporter EmrE"/>
    <property type="match status" value="1"/>
</dbReference>
<dbReference type="InterPro" id="IPR037185">
    <property type="entry name" value="EmrE-like"/>
</dbReference>
<evidence type="ECO:0000256" key="6">
    <source>
        <dbReference type="ARBA" id="ARBA00022989"/>
    </source>
</evidence>
<dbReference type="GO" id="GO:0005886">
    <property type="term" value="C:plasma membrane"/>
    <property type="evidence" value="ECO:0007669"/>
    <property type="project" value="UniProtKB-SubCell"/>
</dbReference>
<dbReference type="AlphaFoldDB" id="A0A1P8EF24"/>
<keyword evidence="4" id="KW-1003">Cell membrane</keyword>
<comment type="similarity">
    <text evidence="2">Belongs to the EamA transporter family.</text>
</comment>
<feature type="transmembrane region" description="Helical" evidence="8">
    <location>
        <begin position="236"/>
        <end position="256"/>
    </location>
</feature>
<evidence type="ECO:0000313" key="11">
    <source>
        <dbReference type="Proteomes" id="UP000185674"/>
    </source>
</evidence>
<keyword evidence="7 8" id="KW-0472">Membrane</keyword>
<dbReference type="InterPro" id="IPR000620">
    <property type="entry name" value="EamA_dom"/>
</dbReference>
<feature type="transmembrane region" description="Helical" evidence="8">
    <location>
        <begin position="178"/>
        <end position="196"/>
    </location>
</feature>
<name>A0A1P8EF24_9GAMM</name>
<dbReference type="Pfam" id="PF00892">
    <property type="entry name" value="EamA"/>
    <property type="match status" value="1"/>
</dbReference>
<evidence type="ECO:0000259" key="9">
    <source>
        <dbReference type="Pfam" id="PF00892"/>
    </source>
</evidence>
<dbReference type="NCBIfam" id="TIGR00688">
    <property type="entry name" value="rarD"/>
    <property type="match status" value="1"/>
</dbReference>